<organism evidence="1 2">
    <name type="scientific">Floridaenema evergladense BLCC-F167</name>
    <dbReference type="NCBI Taxonomy" id="3153639"/>
    <lineage>
        <taxon>Bacteria</taxon>
        <taxon>Bacillati</taxon>
        <taxon>Cyanobacteriota</taxon>
        <taxon>Cyanophyceae</taxon>
        <taxon>Oscillatoriophycideae</taxon>
        <taxon>Aerosakkonematales</taxon>
        <taxon>Aerosakkonemataceae</taxon>
        <taxon>Floridanema</taxon>
        <taxon>Floridanema evergladense</taxon>
    </lineage>
</organism>
<dbReference type="RefSeq" id="WP_413278102.1">
    <property type="nucleotide sequence ID" value="NZ_JBHFNT010000117.1"/>
</dbReference>
<accession>A0ABV4WKS3</accession>
<dbReference type="PIRSF" id="PIRSF028744">
    <property type="entry name" value="Addict_mod_HI1419"/>
    <property type="match status" value="1"/>
</dbReference>
<keyword evidence="2" id="KW-1185">Reference proteome</keyword>
<proteinExistence type="predicted"/>
<dbReference type="Proteomes" id="UP001576780">
    <property type="component" value="Unassembled WGS sequence"/>
</dbReference>
<dbReference type="InterPro" id="IPR014056">
    <property type="entry name" value="TypeIITA-like_toxin_pred"/>
</dbReference>
<dbReference type="PANTHER" id="PTHR41791:SF1">
    <property type="entry name" value="SSL7039 PROTEIN"/>
    <property type="match status" value="1"/>
</dbReference>
<dbReference type="NCBIfam" id="TIGR02683">
    <property type="entry name" value="upstrm_HI1419"/>
    <property type="match status" value="1"/>
</dbReference>
<evidence type="ECO:0000313" key="1">
    <source>
        <dbReference type="EMBL" id="MFB2835693.1"/>
    </source>
</evidence>
<evidence type="ECO:0000313" key="2">
    <source>
        <dbReference type="Proteomes" id="UP001576780"/>
    </source>
</evidence>
<dbReference type="EMBL" id="JBHFNT010000117">
    <property type="protein sequence ID" value="MFB2835693.1"/>
    <property type="molecule type" value="Genomic_DNA"/>
</dbReference>
<sequence>MEVQPRDVQRYITKDGRIPFAEWLDSLRDRNIRAKINQRIKRVSLGNLGNYRSVGEGVCELKIDYGPGYRVYFGQVGLTIILLLCGGDKSTQELDIRKAQEYWRNYHERCEDSIK</sequence>
<name>A0ABV4WKS3_9CYAN</name>
<reference evidence="1 2" key="1">
    <citation type="submission" date="2024-09" db="EMBL/GenBank/DDBJ databases">
        <title>Floridaenema gen nov. (Aerosakkonemataceae, Aerosakkonematales ord. nov., Cyanobacteria) from benthic tropical and subtropical fresh waters, with the description of four new species.</title>
        <authorList>
            <person name="Moretto J.A."/>
            <person name="Berthold D.E."/>
            <person name="Lefler F.W."/>
            <person name="Huang I.-S."/>
            <person name="Laughinghouse H. IV."/>
        </authorList>
    </citation>
    <scope>NUCLEOTIDE SEQUENCE [LARGE SCALE GENOMIC DNA]</scope>
    <source>
        <strain evidence="1 2">BLCC-F167</strain>
    </source>
</reference>
<dbReference type="PANTHER" id="PTHR41791">
    <property type="entry name" value="SSL7039 PROTEIN"/>
    <property type="match status" value="1"/>
</dbReference>
<gene>
    <name evidence="1" type="ORF">ACE1CA_14265</name>
</gene>
<comment type="caution">
    <text evidence="1">The sequence shown here is derived from an EMBL/GenBank/DDBJ whole genome shotgun (WGS) entry which is preliminary data.</text>
</comment>
<protein>
    <submittedName>
        <fullName evidence="1">Type II toxin-antitoxin system RelE/ParE family toxin</fullName>
    </submittedName>
</protein>